<dbReference type="InParanoid" id="L0AAG2"/>
<dbReference type="FunCoup" id="L0AAG2">
    <property type="interactions" value="112"/>
</dbReference>
<dbReference type="InterPro" id="IPR004113">
    <property type="entry name" value="FAD-bd_oxidored_4_C"/>
</dbReference>
<evidence type="ECO:0000313" key="7">
    <source>
        <dbReference type="EMBL" id="AFZ70030.1"/>
    </source>
</evidence>
<dbReference type="KEGG" id="clg:Calag_0248"/>
<dbReference type="InterPro" id="IPR016166">
    <property type="entry name" value="FAD-bd_PCMH"/>
</dbReference>
<reference evidence="8" key="1">
    <citation type="submission" date="2012-03" db="EMBL/GenBank/DDBJ databases">
        <title>Complete genome of Caldisphaera lagunensis DSM 15908.</title>
        <authorList>
            <person name="Lucas S."/>
            <person name="Copeland A."/>
            <person name="Lapidus A."/>
            <person name="Glavina del Rio T."/>
            <person name="Dalin E."/>
            <person name="Tice H."/>
            <person name="Bruce D."/>
            <person name="Goodwin L."/>
            <person name="Pitluck S."/>
            <person name="Peters L."/>
            <person name="Mikhailova N."/>
            <person name="Teshima H."/>
            <person name="Kyrpides N."/>
            <person name="Mavromatis K."/>
            <person name="Ivanova N."/>
            <person name="Brettin T."/>
            <person name="Detter J.C."/>
            <person name="Han C."/>
            <person name="Larimer F."/>
            <person name="Land M."/>
            <person name="Hauser L."/>
            <person name="Markowitz V."/>
            <person name="Cheng J.-F."/>
            <person name="Hugenholtz P."/>
            <person name="Woyke T."/>
            <person name="Wu D."/>
            <person name="Spring S."/>
            <person name="Schroeder M."/>
            <person name="Brambilla E."/>
            <person name="Klenk H.-P."/>
            <person name="Eisen J.A."/>
        </authorList>
    </citation>
    <scope>NUCLEOTIDE SEQUENCE [LARGE SCALE GENOMIC DNA]</scope>
    <source>
        <strain evidence="8">DSM 15908 / JCM 11604 / IC-154</strain>
    </source>
</reference>
<proteinExistence type="inferred from homology"/>
<dbReference type="InterPro" id="IPR006094">
    <property type="entry name" value="Oxid_FAD_bind_N"/>
</dbReference>
<dbReference type="Gene3D" id="3.30.70.2740">
    <property type="match status" value="1"/>
</dbReference>
<keyword evidence="8" id="KW-1185">Reference proteome</keyword>
<protein>
    <submittedName>
        <fullName evidence="7">FAD/FMN-dependent dehydrogenase</fullName>
    </submittedName>
</protein>
<dbReference type="HOGENOM" id="CLU_017779_9_2_2"/>
<dbReference type="FunFam" id="3.30.70.2740:FF:000001">
    <property type="entry name" value="D-lactate dehydrogenase mitochondrial"/>
    <property type="match status" value="1"/>
</dbReference>
<dbReference type="Proteomes" id="UP000010469">
    <property type="component" value="Chromosome"/>
</dbReference>
<evidence type="ECO:0000256" key="1">
    <source>
        <dbReference type="ARBA" id="ARBA00001974"/>
    </source>
</evidence>
<dbReference type="InterPro" id="IPR036318">
    <property type="entry name" value="FAD-bd_PCMH-like_sf"/>
</dbReference>
<dbReference type="Gene3D" id="1.10.45.10">
    <property type="entry name" value="Vanillyl-alcohol Oxidase, Chain A, domain 4"/>
    <property type="match status" value="1"/>
</dbReference>
<evidence type="ECO:0000313" key="8">
    <source>
        <dbReference type="Proteomes" id="UP000010469"/>
    </source>
</evidence>
<dbReference type="EMBL" id="CP003378">
    <property type="protein sequence ID" value="AFZ70030.1"/>
    <property type="molecule type" value="Genomic_DNA"/>
</dbReference>
<dbReference type="PANTHER" id="PTHR42934:SF2">
    <property type="entry name" value="GLYCOLATE OXIDASE SUBUNIT GLCD"/>
    <property type="match status" value="1"/>
</dbReference>
<dbReference type="PROSITE" id="PS51387">
    <property type="entry name" value="FAD_PCMH"/>
    <property type="match status" value="1"/>
</dbReference>
<comment type="similarity">
    <text evidence="2">Belongs to the FAD-binding oxidoreductase/transferase type 4 family.</text>
</comment>
<dbReference type="InterPro" id="IPR016169">
    <property type="entry name" value="FAD-bd_PCMH_sub2"/>
</dbReference>
<feature type="domain" description="FAD-binding PCMH-type" evidence="6">
    <location>
        <begin position="39"/>
        <end position="220"/>
    </location>
</feature>
<keyword evidence="5" id="KW-0560">Oxidoreductase</keyword>
<sequence length="476" mass="52452">MVQKNIEDFINEVTSSIGKNKIITDNLILKLYSKEPSGLMGNISAVIFPESKEDVSKILSIAYKYEVNIYPQGSSSSLSGNAVPLRDGVIVSFERMNKIKDLSITDNIVIAEPGVRIDELNLFLEKYNYMFPIDPASQSVATIGGAINNGAGGLKGAKYGTMKDWVNGMEIALPDEKGTRLFVGCMTVKCRKGYDLARLIIGSEGTLALVTEAVLRITPIPESIVTSLALFDNLDDLLNSFIEIKSIGMQPYIAEFMDSKTVEVASKGVDINFEPKGNMLLLSIDTNKESTERMKKFLEDTLKKHNANKIITSLSQQEAEELGLFKIRRNLFAAQVSMGYSLYGNGKKLQVFIEDIVVPPSKIKLAINKIREVSENYGLFVSIGGHIGDGNIHPSVVYDVTDENMKTKVVSWYKDVMKIALDLNGSVSAEHGIGLLKKDGLIMEMTHYNSLKEIDIMKSIKSLFDPKGILNPGKVL</sequence>
<organism evidence="7 8">
    <name type="scientific">Caldisphaera lagunensis (strain DSM 15908 / JCM 11604 / ANMR 0165 / IC-154)</name>
    <dbReference type="NCBI Taxonomy" id="1056495"/>
    <lineage>
        <taxon>Archaea</taxon>
        <taxon>Thermoproteota</taxon>
        <taxon>Thermoprotei</taxon>
        <taxon>Acidilobales</taxon>
        <taxon>Caldisphaeraceae</taxon>
        <taxon>Caldisphaera</taxon>
    </lineage>
</organism>
<accession>L0AAG2</accession>
<dbReference type="Pfam" id="PF02913">
    <property type="entry name" value="FAD-oxidase_C"/>
    <property type="match status" value="1"/>
</dbReference>
<dbReference type="OrthoDB" id="26910at2157"/>
<evidence type="ECO:0000256" key="5">
    <source>
        <dbReference type="ARBA" id="ARBA00023002"/>
    </source>
</evidence>
<dbReference type="GO" id="GO:0071949">
    <property type="term" value="F:FAD binding"/>
    <property type="evidence" value="ECO:0007669"/>
    <property type="project" value="InterPro"/>
</dbReference>
<evidence type="ECO:0000256" key="2">
    <source>
        <dbReference type="ARBA" id="ARBA00008000"/>
    </source>
</evidence>
<dbReference type="PANTHER" id="PTHR42934">
    <property type="entry name" value="GLYCOLATE OXIDASE SUBUNIT GLCD"/>
    <property type="match status" value="1"/>
</dbReference>
<keyword evidence="4" id="KW-0274">FAD</keyword>
<dbReference type="GO" id="GO:0016491">
    <property type="term" value="F:oxidoreductase activity"/>
    <property type="evidence" value="ECO:0007669"/>
    <property type="project" value="UniProtKB-KW"/>
</dbReference>
<dbReference type="SUPFAM" id="SSF55103">
    <property type="entry name" value="FAD-linked oxidases, C-terminal domain"/>
    <property type="match status" value="1"/>
</dbReference>
<dbReference type="GeneID" id="14211508"/>
<gene>
    <name evidence="7" type="ordered locus">Calag_0248</name>
</gene>
<keyword evidence="3" id="KW-0285">Flavoprotein</keyword>
<dbReference type="SUPFAM" id="SSF56176">
    <property type="entry name" value="FAD-binding/transporter-associated domain-like"/>
    <property type="match status" value="1"/>
</dbReference>
<dbReference type="FunFam" id="1.10.45.10:FF:000001">
    <property type="entry name" value="D-lactate dehydrogenase mitochondrial"/>
    <property type="match status" value="1"/>
</dbReference>
<comment type="cofactor">
    <cofactor evidence="1">
        <name>FAD</name>
        <dbReference type="ChEBI" id="CHEBI:57692"/>
    </cofactor>
</comment>
<evidence type="ECO:0000256" key="4">
    <source>
        <dbReference type="ARBA" id="ARBA00022827"/>
    </source>
</evidence>
<dbReference type="eggNOG" id="arCOG00337">
    <property type="taxonomic scope" value="Archaea"/>
</dbReference>
<dbReference type="Gene3D" id="3.30.465.10">
    <property type="match status" value="1"/>
</dbReference>
<evidence type="ECO:0000256" key="3">
    <source>
        <dbReference type="ARBA" id="ARBA00022630"/>
    </source>
</evidence>
<name>L0AAG2_CALLD</name>
<dbReference type="Pfam" id="PF01565">
    <property type="entry name" value="FAD_binding_4"/>
    <property type="match status" value="1"/>
</dbReference>
<dbReference type="STRING" id="1056495.Calag_0248"/>
<dbReference type="RefSeq" id="WP_015231928.1">
    <property type="nucleotide sequence ID" value="NC_019791.1"/>
</dbReference>
<dbReference type="AlphaFoldDB" id="L0AAG2"/>
<dbReference type="InterPro" id="IPR016171">
    <property type="entry name" value="Vanillyl_alc_oxidase_C-sub2"/>
</dbReference>
<evidence type="ECO:0000259" key="6">
    <source>
        <dbReference type="PROSITE" id="PS51387"/>
    </source>
</evidence>
<dbReference type="InterPro" id="IPR051914">
    <property type="entry name" value="FAD-linked_OxidoTrans_Type4"/>
</dbReference>
<dbReference type="InterPro" id="IPR016164">
    <property type="entry name" value="FAD-linked_Oxase-like_C"/>
</dbReference>